<dbReference type="InterPro" id="IPR050469">
    <property type="entry name" value="Diguanylate_Cyclase"/>
</dbReference>
<dbReference type="Proteomes" id="UP000183192">
    <property type="component" value="Unassembled WGS sequence"/>
</dbReference>
<dbReference type="Gene3D" id="3.30.70.270">
    <property type="match status" value="1"/>
</dbReference>
<evidence type="ECO:0000259" key="2">
    <source>
        <dbReference type="PROSITE" id="PS50887"/>
    </source>
</evidence>
<keyword evidence="1" id="KW-0812">Transmembrane</keyword>
<dbReference type="InterPro" id="IPR043128">
    <property type="entry name" value="Rev_trsase/Diguanyl_cyclase"/>
</dbReference>
<dbReference type="PROSITE" id="PS50887">
    <property type="entry name" value="GGDEF"/>
    <property type="match status" value="1"/>
</dbReference>
<evidence type="ECO:0000313" key="3">
    <source>
        <dbReference type="EMBL" id="OIO08453.1"/>
    </source>
</evidence>
<keyword evidence="1" id="KW-1133">Transmembrane helix</keyword>
<dbReference type="STRING" id="1805146.AUJ27_00740"/>
<proteinExistence type="predicted"/>
<dbReference type="InterPro" id="IPR029787">
    <property type="entry name" value="Nucleotide_cyclase"/>
</dbReference>
<dbReference type="SUPFAM" id="SSF55073">
    <property type="entry name" value="Nucleotide cyclase"/>
    <property type="match status" value="1"/>
</dbReference>
<dbReference type="PANTHER" id="PTHR45138">
    <property type="entry name" value="REGULATORY COMPONENTS OF SENSORY TRANSDUCTION SYSTEM"/>
    <property type="match status" value="1"/>
</dbReference>
<feature type="domain" description="GGDEF" evidence="2">
    <location>
        <begin position="60"/>
        <end position="175"/>
    </location>
</feature>
<evidence type="ECO:0000256" key="1">
    <source>
        <dbReference type="SAM" id="Phobius"/>
    </source>
</evidence>
<dbReference type="GO" id="GO:0052621">
    <property type="term" value="F:diguanylate cyclase activity"/>
    <property type="evidence" value="ECO:0007669"/>
    <property type="project" value="TreeGrafter"/>
</dbReference>
<dbReference type="EMBL" id="MNUU01000012">
    <property type="protein sequence ID" value="OIO08453.1"/>
    <property type="molecule type" value="Genomic_DNA"/>
</dbReference>
<evidence type="ECO:0000313" key="4">
    <source>
        <dbReference type="Proteomes" id="UP000183192"/>
    </source>
</evidence>
<feature type="transmembrane region" description="Helical" evidence="1">
    <location>
        <begin position="6"/>
        <end position="23"/>
    </location>
</feature>
<comment type="caution">
    <text evidence="3">The sequence shown here is derived from an EMBL/GenBank/DDBJ whole genome shotgun (WGS) entry which is preliminary data.</text>
</comment>
<dbReference type="Pfam" id="PF00990">
    <property type="entry name" value="GGDEF"/>
    <property type="match status" value="1"/>
</dbReference>
<sequence length="175" mass="20102">MLLVLFILNIILSLTCIFLIYLLRKEKKQSLTDPLTSLPNRRLLLLKLKQEIERAKRYGSPLSILFLDINNFKIYNDQHGHHKGDKLLKKVADILKSRLRNVDTIARLGTGADEFVIILPEDDYANAYKTSKEIKKILRKENVSASIGIKEFFGETIDELLIAADAAMYQDKKNK</sequence>
<reference evidence="3 4" key="1">
    <citation type="journal article" date="2016" name="Environ. Microbiol.">
        <title>Genomic resolution of a cold subsurface aquifer community provides metabolic insights for novel microbes adapted to high CO concentrations.</title>
        <authorList>
            <person name="Probst A.J."/>
            <person name="Castelle C.J."/>
            <person name="Singh A."/>
            <person name="Brown C.T."/>
            <person name="Anantharaman K."/>
            <person name="Sharon I."/>
            <person name="Hug L.A."/>
            <person name="Burstein D."/>
            <person name="Emerson J.B."/>
            <person name="Thomas B.C."/>
            <person name="Banfield J.F."/>
        </authorList>
    </citation>
    <scope>NUCLEOTIDE SEQUENCE [LARGE SCALE GENOMIC DNA]</scope>
    <source>
        <strain evidence="3">CG1_02_37_44</strain>
    </source>
</reference>
<gene>
    <name evidence="3" type="ORF">AUJ27_00740</name>
</gene>
<name>A0A1J4TCA8_9BACT</name>
<dbReference type="SMART" id="SM00267">
    <property type="entry name" value="GGDEF"/>
    <property type="match status" value="1"/>
</dbReference>
<organism evidence="3 4">
    <name type="scientific">Candidatus Falkowbacteria bacterium CG1_02_37_44</name>
    <dbReference type="NCBI Taxonomy" id="1805146"/>
    <lineage>
        <taxon>Bacteria</taxon>
        <taxon>Candidatus Falkowiibacteriota</taxon>
    </lineage>
</organism>
<dbReference type="CDD" id="cd01949">
    <property type="entry name" value="GGDEF"/>
    <property type="match status" value="1"/>
</dbReference>
<dbReference type="InterPro" id="IPR000160">
    <property type="entry name" value="GGDEF_dom"/>
</dbReference>
<dbReference type="NCBIfam" id="TIGR00254">
    <property type="entry name" value="GGDEF"/>
    <property type="match status" value="1"/>
</dbReference>
<dbReference type="AlphaFoldDB" id="A0A1J4TCA8"/>
<dbReference type="PANTHER" id="PTHR45138:SF9">
    <property type="entry name" value="DIGUANYLATE CYCLASE DGCM-RELATED"/>
    <property type="match status" value="1"/>
</dbReference>
<protein>
    <recommendedName>
        <fullName evidence="2">GGDEF domain-containing protein</fullName>
    </recommendedName>
</protein>
<keyword evidence="1" id="KW-0472">Membrane</keyword>
<accession>A0A1J4TCA8</accession>